<feature type="transmembrane region" description="Helical" evidence="4">
    <location>
        <begin position="49"/>
        <end position="74"/>
    </location>
</feature>
<dbReference type="SUPFAM" id="SSF103473">
    <property type="entry name" value="MFS general substrate transporter"/>
    <property type="match status" value="1"/>
</dbReference>
<proteinExistence type="inferred from homology"/>
<feature type="transmembrane region" description="Helical" evidence="4">
    <location>
        <begin position="94"/>
        <end position="116"/>
    </location>
</feature>
<feature type="transmembrane region" description="Helical" evidence="4">
    <location>
        <begin position="167"/>
        <end position="190"/>
    </location>
</feature>
<feature type="transmembrane region" description="Helical" evidence="4">
    <location>
        <begin position="234"/>
        <end position="255"/>
    </location>
</feature>
<dbReference type="Proteomes" id="UP000292402">
    <property type="component" value="Unassembled WGS sequence"/>
</dbReference>
<comment type="subcellular location">
    <subcellularLocation>
        <location evidence="1">Membrane</location>
        <topology evidence="1">Multi-pass membrane protein</topology>
    </subcellularLocation>
</comment>
<keyword evidence="4" id="KW-1133">Transmembrane helix</keyword>
<keyword evidence="4" id="KW-0472">Membrane</keyword>
<evidence type="ECO:0000256" key="2">
    <source>
        <dbReference type="ARBA" id="ARBA00006727"/>
    </source>
</evidence>
<dbReference type="PANTHER" id="PTHR11360">
    <property type="entry name" value="MONOCARBOXYLATE TRANSPORTER"/>
    <property type="match status" value="1"/>
</dbReference>
<gene>
    <name evidence="5" type="ORF">AA0114_g141</name>
</gene>
<accession>A0A4Q4MZ80</accession>
<evidence type="ECO:0000256" key="4">
    <source>
        <dbReference type="SAM" id="Phobius"/>
    </source>
</evidence>
<feature type="transmembrane region" description="Helical" evidence="4">
    <location>
        <begin position="202"/>
        <end position="222"/>
    </location>
</feature>
<evidence type="ECO:0000313" key="5">
    <source>
        <dbReference type="EMBL" id="RYN61928.1"/>
    </source>
</evidence>
<dbReference type="InterPro" id="IPR011701">
    <property type="entry name" value="MFS"/>
</dbReference>
<organism evidence="5 6">
    <name type="scientific">Alternaria tenuissima</name>
    <dbReference type="NCBI Taxonomy" id="119927"/>
    <lineage>
        <taxon>Eukaryota</taxon>
        <taxon>Fungi</taxon>
        <taxon>Dikarya</taxon>
        <taxon>Ascomycota</taxon>
        <taxon>Pezizomycotina</taxon>
        <taxon>Dothideomycetes</taxon>
        <taxon>Pleosporomycetidae</taxon>
        <taxon>Pleosporales</taxon>
        <taxon>Pleosporineae</taxon>
        <taxon>Pleosporaceae</taxon>
        <taxon>Alternaria</taxon>
        <taxon>Alternaria sect. Alternaria</taxon>
        <taxon>Alternaria alternata complex</taxon>
    </lineage>
</organism>
<dbReference type="EMBL" id="PDXA01000001">
    <property type="protein sequence ID" value="RYN61928.1"/>
    <property type="molecule type" value="Genomic_DNA"/>
</dbReference>
<feature type="region of interest" description="Disordered" evidence="3">
    <location>
        <begin position="1"/>
        <end position="31"/>
    </location>
</feature>
<feature type="compositionally biased region" description="Polar residues" evidence="3">
    <location>
        <begin position="1"/>
        <end position="16"/>
    </location>
</feature>
<evidence type="ECO:0000256" key="1">
    <source>
        <dbReference type="ARBA" id="ARBA00004141"/>
    </source>
</evidence>
<dbReference type="Gene3D" id="1.20.1250.20">
    <property type="entry name" value="MFS general substrate transporter like domains"/>
    <property type="match status" value="2"/>
</dbReference>
<dbReference type="GO" id="GO:0022857">
    <property type="term" value="F:transmembrane transporter activity"/>
    <property type="evidence" value="ECO:0007669"/>
    <property type="project" value="InterPro"/>
</dbReference>
<evidence type="ECO:0000313" key="6">
    <source>
        <dbReference type="Proteomes" id="UP000292402"/>
    </source>
</evidence>
<feature type="transmembrane region" description="Helical" evidence="4">
    <location>
        <begin position="276"/>
        <end position="298"/>
    </location>
</feature>
<feature type="transmembrane region" description="Helical" evidence="4">
    <location>
        <begin position="310"/>
        <end position="329"/>
    </location>
</feature>
<feature type="transmembrane region" description="Helical" evidence="4">
    <location>
        <begin position="371"/>
        <end position="389"/>
    </location>
</feature>
<feature type="transmembrane region" description="Helical" evidence="4">
    <location>
        <begin position="444"/>
        <end position="462"/>
    </location>
</feature>
<feature type="transmembrane region" description="Helical" evidence="4">
    <location>
        <begin position="128"/>
        <end position="147"/>
    </location>
</feature>
<evidence type="ECO:0008006" key="7">
    <source>
        <dbReference type="Google" id="ProtNLM"/>
    </source>
</evidence>
<sequence>MSVHNSEQAIGQVQSSVDEKPHTRMSISSTEIKSENNGDLVTRTQQCRILASTCLMAFTIIGLNQSFGVFQAHYGRQASALEGVLLQGELSKRLLISAVGSLGNGGLVAAFGLFYYPHLPRLGGHVKYLCGLGTAFITVGFAAAAGSHNVSKVLQVPAPQLLTMIQLATLVACQGFLVGIGAGILNYVLAPILPEYFPQRSGLAQGAMFACGGLGGMVWVFVLTALLESIGIRWTLGLLSILSFAILSISSALALPPRKFERRSTEIVSWKVFRDPLFASLAIVNLIMALTLAIPTAFGSEFAQSIGASITHGSYLLAINSGIGIPGRICTGWLSDKIGHLNMLIVATAVYAIATWALFLSSAITSDLGPYVGMTVCYGLSSGVFNTVMNSAQKMLFGAEMYYPQSGATITIRGIGFVIGTPIAGGLVSRIAGEDLVGRDFLKLIVYTGALLTLSLLCLLNVRRLDAQGNGWKLVR</sequence>
<comment type="similarity">
    <text evidence="2">Belongs to the major facilitator superfamily. Monocarboxylate porter (TC 2.A.1.13) family.</text>
</comment>
<dbReference type="PANTHER" id="PTHR11360:SF302">
    <property type="entry name" value="MAJOR FACILITATOR SUPERFAMILY (MFS) PROFILE DOMAIN-CONTAINING PROTEIN"/>
    <property type="match status" value="1"/>
</dbReference>
<reference evidence="6" key="1">
    <citation type="journal article" date="2019" name="bioRxiv">
        <title>Genomics, evolutionary history and diagnostics of the Alternaria alternata species group including apple and Asian pear pathotypes.</title>
        <authorList>
            <person name="Armitage A.D."/>
            <person name="Cockerton H.M."/>
            <person name="Sreenivasaprasad S."/>
            <person name="Woodhall J.W."/>
            <person name="Lane C.R."/>
            <person name="Harrison R.J."/>
            <person name="Clarkson J.P."/>
        </authorList>
    </citation>
    <scope>NUCLEOTIDE SEQUENCE [LARGE SCALE GENOMIC DNA]</scope>
    <source>
        <strain evidence="6">FERA 1082</strain>
    </source>
</reference>
<keyword evidence="4" id="KW-0812">Transmembrane</keyword>
<dbReference type="GO" id="GO:0016020">
    <property type="term" value="C:membrane"/>
    <property type="evidence" value="ECO:0007669"/>
    <property type="project" value="UniProtKB-SubCell"/>
</dbReference>
<feature type="transmembrane region" description="Helical" evidence="4">
    <location>
        <begin position="410"/>
        <end position="432"/>
    </location>
</feature>
<name>A0A4Q4MZ80_9PLEO</name>
<dbReference type="InterPro" id="IPR050327">
    <property type="entry name" value="Proton-linked_MCT"/>
</dbReference>
<dbReference type="AlphaFoldDB" id="A0A4Q4MZ80"/>
<comment type="caution">
    <text evidence="5">The sequence shown here is derived from an EMBL/GenBank/DDBJ whole genome shotgun (WGS) entry which is preliminary data.</text>
</comment>
<protein>
    <recommendedName>
        <fullName evidence="7">Major facilitator superfamily (MFS) profile domain-containing protein</fullName>
    </recommendedName>
</protein>
<evidence type="ECO:0000256" key="3">
    <source>
        <dbReference type="SAM" id="MobiDB-lite"/>
    </source>
</evidence>
<feature type="transmembrane region" description="Helical" evidence="4">
    <location>
        <begin position="341"/>
        <end position="359"/>
    </location>
</feature>
<dbReference type="Pfam" id="PF07690">
    <property type="entry name" value="MFS_1"/>
    <property type="match status" value="1"/>
</dbReference>
<dbReference type="InterPro" id="IPR036259">
    <property type="entry name" value="MFS_trans_sf"/>
</dbReference>